<dbReference type="EMBL" id="JARAKH010000030">
    <property type="protein sequence ID" value="KAK8386894.1"/>
    <property type="molecule type" value="Genomic_DNA"/>
</dbReference>
<name>A0AAW0TGW6_SCYPA</name>
<feature type="region of interest" description="Disordered" evidence="1">
    <location>
        <begin position="168"/>
        <end position="189"/>
    </location>
</feature>
<feature type="compositionally biased region" description="Polar residues" evidence="1">
    <location>
        <begin position="175"/>
        <end position="186"/>
    </location>
</feature>
<keyword evidence="3" id="KW-1185">Reference proteome</keyword>
<gene>
    <name evidence="2" type="ORF">O3P69_017961</name>
</gene>
<comment type="caution">
    <text evidence="2">The sequence shown here is derived from an EMBL/GenBank/DDBJ whole genome shotgun (WGS) entry which is preliminary data.</text>
</comment>
<accession>A0AAW0TGW6</accession>
<dbReference type="AlphaFoldDB" id="A0AAW0TGW6"/>
<reference evidence="2 3" key="1">
    <citation type="submission" date="2023-03" db="EMBL/GenBank/DDBJ databases">
        <title>High-quality genome of Scylla paramamosain provides insights in environmental adaptation.</title>
        <authorList>
            <person name="Zhang L."/>
        </authorList>
    </citation>
    <scope>NUCLEOTIDE SEQUENCE [LARGE SCALE GENOMIC DNA]</scope>
    <source>
        <strain evidence="2">LZ_2023a</strain>
        <tissue evidence="2">Muscle</tissue>
    </source>
</reference>
<proteinExistence type="predicted"/>
<evidence type="ECO:0000313" key="3">
    <source>
        <dbReference type="Proteomes" id="UP001487740"/>
    </source>
</evidence>
<sequence length="224" mass="24063">MLVRRVCEGSTRATVGAAQRSPTFESYREAGPVHATRFGQGGEGTVLVSYTADHSSTHLAQDTHPARPPYATIRPGHCMPPSGPATVCHHPTRPLYEYATTRPGHCGSGTEDIKGGTRGQHSLIWPRRCKVRKSISLPDPQQGATAPPSCLSELCSTEAQNHHNFKLKSTKQVKSRQQPPNNSTPVHLSKQDGFWKSVALYQHVSPGGGLAVVVCQCGGEGGRL</sequence>
<dbReference type="Proteomes" id="UP001487740">
    <property type="component" value="Unassembled WGS sequence"/>
</dbReference>
<evidence type="ECO:0000256" key="1">
    <source>
        <dbReference type="SAM" id="MobiDB-lite"/>
    </source>
</evidence>
<evidence type="ECO:0000313" key="2">
    <source>
        <dbReference type="EMBL" id="KAK8386894.1"/>
    </source>
</evidence>
<organism evidence="2 3">
    <name type="scientific">Scylla paramamosain</name>
    <name type="common">Mud crab</name>
    <dbReference type="NCBI Taxonomy" id="85552"/>
    <lineage>
        <taxon>Eukaryota</taxon>
        <taxon>Metazoa</taxon>
        <taxon>Ecdysozoa</taxon>
        <taxon>Arthropoda</taxon>
        <taxon>Crustacea</taxon>
        <taxon>Multicrustacea</taxon>
        <taxon>Malacostraca</taxon>
        <taxon>Eumalacostraca</taxon>
        <taxon>Eucarida</taxon>
        <taxon>Decapoda</taxon>
        <taxon>Pleocyemata</taxon>
        <taxon>Brachyura</taxon>
        <taxon>Eubrachyura</taxon>
        <taxon>Portunoidea</taxon>
        <taxon>Portunidae</taxon>
        <taxon>Portuninae</taxon>
        <taxon>Scylla</taxon>
    </lineage>
</organism>
<protein>
    <submittedName>
        <fullName evidence="2">Uncharacterized protein</fullName>
    </submittedName>
</protein>